<dbReference type="KEGG" id="ssck:SPSK_02357"/>
<feature type="region of interest" description="Disordered" evidence="5">
    <location>
        <begin position="26"/>
        <end position="64"/>
    </location>
</feature>
<dbReference type="EMBL" id="AXCR01000006">
    <property type="protein sequence ID" value="KJR86230.1"/>
    <property type="molecule type" value="Genomic_DNA"/>
</dbReference>
<organism evidence="8 9">
    <name type="scientific">Sporothrix schenckii 1099-18</name>
    <dbReference type="NCBI Taxonomy" id="1397361"/>
    <lineage>
        <taxon>Eukaryota</taxon>
        <taxon>Fungi</taxon>
        <taxon>Dikarya</taxon>
        <taxon>Ascomycota</taxon>
        <taxon>Pezizomycotina</taxon>
        <taxon>Sordariomycetes</taxon>
        <taxon>Sordariomycetidae</taxon>
        <taxon>Ophiostomatales</taxon>
        <taxon>Ophiostomataceae</taxon>
        <taxon>Sporothrix</taxon>
    </lineage>
</organism>
<comment type="caution">
    <text evidence="8">The sequence shown here is derived from an EMBL/GenBank/DDBJ whole genome shotgun (WGS) entry which is preliminary data.</text>
</comment>
<keyword evidence="2 6" id="KW-0812">Transmembrane</keyword>
<dbReference type="AlphaFoldDB" id="A0A0F2MBL2"/>
<dbReference type="PANTHER" id="PTHR23502">
    <property type="entry name" value="MAJOR FACILITATOR SUPERFAMILY"/>
    <property type="match status" value="1"/>
</dbReference>
<dbReference type="PROSITE" id="PS50850">
    <property type="entry name" value="MFS"/>
    <property type="match status" value="1"/>
</dbReference>
<evidence type="ECO:0000256" key="4">
    <source>
        <dbReference type="ARBA" id="ARBA00023136"/>
    </source>
</evidence>
<gene>
    <name evidence="8" type="ORF">SPSK_02357</name>
</gene>
<reference evidence="8 9" key="1">
    <citation type="journal article" date="2014" name="BMC Genomics">
        <title>Comparative genomics of the major fungal agents of human and animal Sporotrichosis: Sporothrix schenckii and Sporothrix brasiliensis.</title>
        <authorList>
            <person name="Teixeira M.M."/>
            <person name="de Almeida L.G."/>
            <person name="Kubitschek-Barreira P."/>
            <person name="Alves F.L."/>
            <person name="Kioshima E.S."/>
            <person name="Abadio A.K."/>
            <person name="Fernandes L."/>
            <person name="Derengowski L.S."/>
            <person name="Ferreira K.S."/>
            <person name="Souza R.C."/>
            <person name="Ruiz J.C."/>
            <person name="de Andrade N.C."/>
            <person name="Paes H.C."/>
            <person name="Nicola A.M."/>
            <person name="Albuquerque P."/>
            <person name="Gerber A.L."/>
            <person name="Martins V.P."/>
            <person name="Peconick L.D."/>
            <person name="Neto A.V."/>
            <person name="Chaucanez C.B."/>
            <person name="Silva P.A."/>
            <person name="Cunha O.L."/>
            <person name="de Oliveira F.F."/>
            <person name="dos Santos T.C."/>
            <person name="Barros A.L."/>
            <person name="Soares M.A."/>
            <person name="de Oliveira L.M."/>
            <person name="Marini M.M."/>
            <person name="Villalobos-Duno H."/>
            <person name="Cunha M.M."/>
            <person name="de Hoog S."/>
            <person name="da Silveira J.F."/>
            <person name="Henrissat B."/>
            <person name="Nino-Vega G.A."/>
            <person name="Cisalpino P.S."/>
            <person name="Mora-Montes H.M."/>
            <person name="Almeida S.R."/>
            <person name="Stajich J.E."/>
            <person name="Lopes-Bezerra L.M."/>
            <person name="Vasconcelos A.T."/>
            <person name="Felipe M.S."/>
        </authorList>
    </citation>
    <scope>NUCLEOTIDE SEQUENCE [LARGE SCALE GENOMIC DNA]</scope>
    <source>
        <strain evidence="8 9">1099-18</strain>
    </source>
</reference>
<dbReference type="OrthoDB" id="6770063at2759"/>
<protein>
    <recommendedName>
        <fullName evidence="7">Major facilitator superfamily (MFS) profile domain-containing protein</fullName>
    </recommendedName>
</protein>
<evidence type="ECO:0000313" key="9">
    <source>
        <dbReference type="Proteomes" id="UP000033710"/>
    </source>
</evidence>
<evidence type="ECO:0000256" key="6">
    <source>
        <dbReference type="SAM" id="Phobius"/>
    </source>
</evidence>
<feature type="region of interest" description="Disordered" evidence="5">
    <location>
        <begin position="586"/>
        <end position="629"/>
    </location>
</feature>
<name>A0A0F2MBL2_SPOSC</name>
<keyword evidence="3 6" id="KW-1133">Transmembrane helix</keyword>
<evidence type="ECO:0000313" key="8">
    <source>
        <dbReference type="EMBL" id="KJR86230.1"/>
    </source>
</evidence>
<feature type="compositionally biased region" description="Basic and acidic residues" evidence="5">
    <location>
        <begin position="55"/>
        <end position="64"/>
    </location>
</feature>
<comment type="subcellular location">
    <subcellularLocation>
        <location evidence="1">Membrane</location>
        <topology evidence="1">Multi-pass membrane protein</topology>
    </subcellularLocation>
</comment>
<dbReference type="GO" id="GO:0022857">
    <property type="term" value="F:transmembrane transporter activity"/>
    <property type="evidence" value="ECO:0007669"/>
    <property type="project" value="InterPro"/>
</dbReference>
<dbReference type="VEuPathDB" id="FungiDB:SPSK_02357"/>
<dbReference type="Gene3D" id="1.20.1250.20">
    <property type="entry name" value="MFS general substrate transporter like domains"/>
    <property type="match status" value="1"/>
</dbReference>
<feature type="transmembrane region" description="Helical" evidence="6">
    <location>
        <begin position="458"/>
        <end position="479"/>
    </location>
</feature>
<feature type="compositionally biased region" description="Low complexity" evidence="5">
    <location>
        <begin position="38"/>
        <end position="52"/>
    </location>
</feature>
<feature type="transmembrane region" description="Helical" evidence="6">
    <location>
        <begin position="518"/>
        <end position="539"/>
    </location>
</feature>
<dbReference type="CDD" id="cd17323">
    <property type="entry name" value="MFS_Tpo1_MDR_like"/>
    <property type="match status" value="1"/>
</dbReference>
<dbReference type="FunFam" id="1.20.1250.20:FF:000011">
    <property type="entry name" value="MFS multidrug transporter, putative"/>
    <property type="match status" value="1"/>
</dbReference>
<dbReference type="Pfam" id="PF07690">
    <property type="entry name" value="MFS_1"/>
    <property type="match status" value="1"/>
</dbReference>
<reference evidence="8 9" key="2">
    <citation type="journal article" date="2015" name="Eukaryot. Cell">
        <title>Asexual propagation of a virulent clone complex in a human and feline outbreak of sporotrichosis.</title>
        <authorList>
            <person name="Teixeira Mde M."/>
            <person name="Rodrigues A.M."/>
            <person name="Tsui C.K."/>
            <person name="de Almeida L.G."/>
            <person name="Van Diepeningen A.D."/>
            <person name="van den Ende B.G."/>
            <person name="Fernandes G.F."/>
            <person name="Kano R."/>
            <person name="Hamelin R.C."/>
            <person name="Lopes-Bezerra L.M."/>
            <person name="Vasconcelos A.T."/>
            <person name="de Hoog S."/>
            <person name="de Camargo Z.P."/>
            <person name="Felipe M.S."/>
        </authorList>
    </citation>
    <scope>NUCLEOTIDE SEQUENCE [LARGE SCALE GENOMIC DNA]</scope>
    <source>
        <strain evidence="8 9">1099-18</strain>
    </source>
</reference>
<accession>A0A0F2MBL2</accession>
<dbReference type="GeneID" id="27664506"/>
<dbReference type="InterPro" id="IPR020846">
    <property type="entry name" value="MFS_dom"/>
</dbReference>
<evidence type="ECO:0000256" key="3">
    <source>
        <dbReference type="ARBA" id="ARBA00022989"/>
    </source>
</evidence>
<feature type="transmembrane region" description="Helical" evidence="6">
    <location>
        <begin position="272"/>
        <end position="291"/>
    </location>
</feature>
<feature type="transmembrane region" description="Helical" evidence="6">
    <location>
        <begin position="215"/>
        <end position="241"/>
    </location>
</feature>
<dbReference type="InterPro" id="IPR036259">
    <property type="entry name" value="MFS_trans_sf"/>
</dbReference>
<feature type="transmembrane region" description="Helical" evidence="6">
    <location>
        <begin position="378"/>
        <end position="405"/>
    </location>
</feature>
<evidence type="ECO:0000256" key="2">
    <source>
        <dbReference type="ARBA" id="ARBA00022692"/>
    </source>
</evidence>
<feature type="transmembrane region" description="Helical" evidence="6">
    <location>
        <begin position="247"/>
        <end position="265"/>
    </location>
</feature>
<sequence>MASSLPSEEDVCFENAVHANTSISHPYSAQQHHGLRHSTSTGSTATASHDAAQNPDKERRRDPALDITLPYRTLSAGANFAEYQTEVPGGEIPGPVEPPAIARVATIASRQRTNQPQPPEHERRYRLVTFEPNDPGNPKNWSKAMKWYCTMVVAFTCFVVAFASSVITADIVGVQASFGASEEVVLLSISLFVVGFGVGPLVFAPLSEVYGRRIVYATTLLVAVVFIIPCAVATNIGTLLACRLIDGIAFSAPMTLVGGTLADLWRNEERGVPMAAFSAAPFIGPAIGPLVGGYLSDAKGWRWLYWIQLILAGFVWLLITFTVPETYAPAILRARARTRRAATGEPDHVTEQELDTRPLSARLRIFLVRPLQLLFGELIVFLISLYMSVLYGLLYMFFVAFPIVYQKGKGYSAGTTGLMFIPVAVGVLLSAVCAPLVNRHYLTLVRRHNGRPPAEARLVPMMLSCWFIPAGLFIFAWTSYADLSWAGPALGGFPVGFGFIFLYNAANNYLVDSYQHQAASALAAKTCIRSFWGAGVVLFTSQMYDRLGDQWASSLLAFLSLACCAIPFLFWTYGARIRKRSKYAYGGDDDEAEVDNGSGSGSGSETDPEKGRTPAANGPAPTLQQPVAN</sequence>
<feature type="transmembrane region" description="Helical" evidence="6">
    <location>
        <begin position="551"/>
        <end position="573"/>
    </location>
</feature>
<dbReference type="Proteomes" id="UP000033710">
    <property type="component" value="Unassembled WGS sequence"/>
</dbReference>
<dbReference type="PANTHER" id="PTHR23502:SF48">
    <property type="entry name" value="MULTIDRUG TRANSPORTER, PUTATIVE (AFU_ORTHOLOGUE AFUA_5G02700)-RELATED"/>
    <property type="match status" value="1"/>
</dbReference>
<feature type="domain" description="Major facilitator superfamily (MFS) profile" evidence="7">
    <location>
        <begin position="149"/>
        <end position="580"/>
    </location>
</feature>
<feature type="transmembrane region" description="Helical" evidence="6">
    <location>
        <begin position="485"/>
        <end position="506"/>
    </location>
</feature>
<evidence type="ECO:0000259" key="7">
    <source>
        <dbReference type="PROSITE" id="PS50850"/>
    </source>
</evidence>
<feature type="transmembrane region" description="Helical" evidence="6">
    <location>
        <begin position="147"/>
        <end position="172"/>
    </location>
</feature>
<evidence type="ECO:0000256" key="1">
    <source>
        <dbReference type="ARBA" id="ARBA00004141"/>
    </source>
</evidence>
<proteinExistence type="predicted"/>
<evidence type="ECO:0000256" key="5">
    <source>
        <dbReference type="SAM" id="MobiDB-lite"/>
    </source>
</evidence>
<dbReference type="RefSeq" id="XP_016588906.1">
    <property type="nucleotide sequence ID" value="XM_016729229.1"/>
</dbReference>
<keyword evidence="4 6" id="KW-0472">Membrane</keyword>
<feature type="transmembrane region" description="Helical" evidence="6">
    <location>
        <begin position="417"/>
        <end position="437"/>
    </location>
</feature>
<feature type="transmembrane region" description="Helical" evidence="6">
    <location>
        <begin position="184"/>
        <end position="203"/>
    </location>
</feature>
<feature type="transmembrane region" description="Helical" evidence="6">
    <location>
        <begin position="303"/>
        <end position="323"/>
    </location>
</feature>
<dbReference type="SUPFAM" id="SSF103473">
    <property type="entry name" value="MFS general substrate transporter"/>
    <property type="match status" value="1"/>
</dbReference>
<dbReference type="GO" id="GO:0005886">
    <property type="term" value="C:plasma membrane"/>
    <property type="evidence" value="ECO:0007669"/>
    <property type="project" value="TreeGrafter"/>
</dbReference>
<dbReference type="InterPro" id="IPR011701">
    <property type="entry name" value="MFS"/>
</dbReference>